<proteinExistence type="predicted"/>
<dbReference type="KEGG" id="apre:CNX65_11335"/>
<protein>
    <recommendedName>
        <fullName evidence="4">Integral membrane protein</fullName>
    </recommendedName>
</protein>
<evidence type="ECO:0000313" key="2">
    <source>
        <dbReference type="EMBL" id="ATE53815.1"/>
    </source>
</evidence>
<keyword evidence="1" id="KW-0812">Transmembrane</keyword>
<reference evidence="2" key="1">
    <citation type="submission" date="2017-09" db="EMBL/GenBank/DDBJ databases">
        <title>Complete Genome Sequence of ansamitocin-producing Bacterium Actinosynnema pretiosum X47.</title>
        <authorList>
            <person name="Cao G."/>
            <person name="Zong G."/>
            <person name="Zhong C."/>
            <person name="Fu J."/>
        </authorList>
    </citation>
    <scope>NUCLEOTIDE SEQUENCE [LARGE SCALE GENOMIC DNA]</scope>
    <source>
        <strain evidence="2">X47</strain>
    </source>
</reference>
<dbReference type="EMBL" id="CP023445">
    <property type="protein sequence ID" value="ATE53815.1"/>
    <property type="molecule type" value="Genomic_DNA"/>
</dbReference>
<keyword evidence="1" id="KW-0472">Membrane</keyword>
<feature type="transmembrane region" description="Helical" evidence="1">
    <location>
        <begin position="156"/>
        <end position="178"/>
    </location>
</feature>
<evidence type="ECO:0000256" key="1">
    <source>
        <dbReference type="SAM" id="Phobius"/>
    </source>
</evidence>
<evidence type="ECO:0008006" key="4">
    <source>
        <dbReference type="Google" id="ProtNLM"/>
    </source>
</evidence>
<keyword evidence="3" id="KW-1185">Reference proteome</keyword>
<organism evidence="2 3">
    <name type="scientific">Actinosynnema pretiosum</name>
    <dbReference type="NCBI Taxonomy" id="42197"/>
    <lineage>
        <taxon>Bacteria</taxon>
        <taxon>Bacillati</taxon>
        <taxon>Actinomycetota</taxon>
        <taxon>Actinomycetes</taxon>
        <taxon>Pseudonocardiales</taxon>
        <taxon>Pseudonocardiaceae</taxon>
        <taxon>Actinosynnema</taxon>
    </lineage>
</organism>
<dbReference type="Proteomes" id="UP000218505">
    <property type="component" value="Chromosome"/>
</dbReference>
<dbReference type="AlphaFoldDB" id="A0A290Z4D3"/>
<evidence type="ECO:0000313" key="3">
    <source>
        <dbReference type="Proteomes" id="UP000218505"/>
    </source>
</evidence>
<feature type="transmembrane region" description="Helical" evidence="1">
    <location>
        <begin position="67"/>
        <end position="85"/>
    </location>
</feature>
<feature type="transmembrane region" description="Helical" evidence="1">
    <location>
        <begin position="6"/>
        <end position="29"/>
    </location>
</feature>
<feature type="transmembrane region" description="Helical" evidence="1">
    <location>
        <begin position="123"/>
        <end position="144"/>
    </location>
</feature>
<sequence length="180" mass="18909">MEPLVLVIVACEVGFWVVLAAGLLLRYAFGLRRAGAVLLACVPLVDLVLLATAVLDLARGGQATGAHGLAALYLGVSVAFGHSMLRWADQRFAHWFAGGPPPVTPPKDGPERAAHEWREWGRAVLAGIIAAAVIGLLALVAGGLDRVAPLLDSLRLVALVCGVWLVTGPVWCSAKLLARR</sequence>
<dbReference type="RefSeq" id="WP_096492748.1">
    <property type="nucleotide sequence ID" value="NZ_CP023445.1"/>
</dbReference>
<name>A0A290Z4D3_9PSEU</name>
<feature type="transmembrane region" description="Helical" evidence="1">
    <location>
        <begin position="36"/>
        <end position="55"/>
    </location>
</feature>
<keyword evidence="1" id="KW-1133">Transmembrane helix</keyword>
<accession>A0A290Z4D3</accession>
<gene>
    <name evidence="2" type="ORF">CNX65_11335</name>
</gene>